<keyword evidence="2" id="KW-0328">Glycosyltransferase</keyword>
<sequence>MFTRRRCGRADRAASVGRVTSGGEKTMVLSAHFSPETTGNAPYVGKLTAGLARRGRRVRVLSAHPHYPEWEIRDGYGQWRRRDDGDGVVVERLLHYVPGNPSNLKRLAAELSLGLRFAFARWGRPDVIVLVSPALFSSALAMLKARLLHPRVPVGVWVQDIYSVGAQETGGHEAVAAVIKRIESWLFRSADGVSVIHDRFATVVTEMLGVPRDRVEVIRNWAHVGEPATRDRATMRRSLGWRDEEIVVLHAGNMGVKQGLENVVDAARLADTSPRDVRFVLMGDGNQKDHLVEYAEGTASVEFLESVSNDDFLNVLAAADVLLVNEKVGVAEMSVPSKLTSYFTVGRPVLAATASEGATATELRSSNAGVHVAAGDPAALLGAAIALADDTDRAGELGRNGQDFAARVLDAFAAIDHHARWIGSLKRR</sequence>
<evidence type="ECO:0000259" key="4">
    <source>
        <dbReference type="Pfam" id="PF13579"/>
    </source>
</evidence>
<comment type="caution">
    <text evidence="5">The sequence shown here is derived from an EMBL/GenBank/DDBJ whole genome shotgun (WGS) entry which is preliminary data.</text>
</comment>
<dbReference type="Pfam" id="PF13692">
    <property type="entry name" value="Glyco_trans_1_4"/>
    <property type="match status" value="1"/>
</dbReference>
<dbReference type="GO" id="GO:0016758">
    <property type="term" value="F:hexosyltransferase activity"/>
    <property type="evidence" value="ECO:0007669"/>
    <property type="project" value="TreeGrafter"/>
</dbReference>
<dbReference type="GO" id="GO:1901137">
    <property type="term" value="P:carbohydrate derivative biosynthetic process"/>
    <property type="evidence" value="ECO:0007669"/>
    <property type="project" value="UniProtKB-ARBA"/>
</dbReference>
<organism evidence="5 6">
    <name type="scientific">Labedella populi</name>
    <dbReference type="NCBI Taxonomy" id="2498850"/>
    <lineage>
        <taxon>Bacteria</taxon>
        <taxon>Bacillati</taxon>
        <taxon>Actinomycetota</taxon>
        <taxon>Actinomycetes</taxon>
        <taxon>Micrococcales</taxon>
        <taxon>Microbacteriaceae</taxon>
        <taxon>Labedella</taxon>
    </lineage>
</organism>
<evidence type="ECO:0000313" key="6">
    <source>
        <dbReference type="Proteomes" id="UP000288603"/>
    </source>
</evidence>
<dbReference type="Pfam" id="PF13579">
    <property type="entry name" value="Glyco_trans_4_4"/>
    <property type="match status" value="1"/>
</dbReference>
<reference evidence="5 6" key="1">
    <citation type="submission" date="2018-12" db="EMBL/GenBank/DDBJ databases">
        <authorList>
            <person name="Li F."/>
        </authorList>
    </citation>
    <scope>NUCLEOTIDE SEQUENCE [LARGE SCALE GENOMIC DNA]</scope>
    <source>
        <strain evidence="5 6">8H24J-4-2</strain>
    </source>
</reference>
<dbReference type="PANTHER" id="PTHR45947:SF3">
    <property type="entry name" value="SULFOQUINOVOSYL TRANSFERASE SQD2"/>
    <property type="match status" value="1"/>
</dbReference>
<dbReference type="EMBL" id="RZNC01000001">
    <property type="protein sequence ID" value="RWZ68636.1"/>
    <property type="molecule type" value="Genomic_DNA"/>
</dbReference>
<evidence type="ECO:0000256" key="3">
    <source>
        <dbReference type="ARBA" id="ARBA00022679"/>
    </source>
</evidence>
<dbReference type="Gene3D" id="3.40.50.2000">
    <property type="entry name" value="Glycogen Phosphorylase B"/>
    <property type="match status" value="2"/>
</dbReference>
<proteinExistence type="predicted"/>
<evidence type="ECO:0000313" key="5">
    <source>
        <dbReference type="EMBL" id="RWZ68636.1"/>
    </source>
</evidence>
<dbReference type="SUPFAM" id="SSF53756">
    <property type="entry name" value="UDP-Glycosyltransferase/glycogen phosphorylase"/>
    <property type="match status" value="1"/>
</dbReference>
<keyword evidence="6" id="KW-1185">Reference proteome</keyword>
<dbReference type="InterPro" id="IPR028098">
    <property type="entry name" value="Glyco_trans_4-like_N"/>
</dbReference>
<dbReference type="AlphaFoldDB" id="A0A3S5CPG2"/>
<evidence type="ECO:0000256" key="1">
    <source>
        <dbReference type="ARBA" id="ARBA00021292"/>
    </source>
</evidence>
<feature type="domain" description="Glycosyltransferase subfamily 4-like N-terminal" evidence="4">
    <location>
        <begin position="39"/>
        <end position="221"/>
    </location>
</feature>
<keyword evidence="3 5" id="KW-0808">Transferase</keyword>
<dbReference type="PANTHER" id="PTHR45947">
    <property type="entry name" value="SULFOQUINOVOSYL TRANSFERASE SQD2"/>
    <property type="match status" value="1"/>
</dbReference>
<dbReference type="InterPro" id="IPR050194">
    <property type="entry name" value="Glycosyltransferase_grp1"/>
</dbReference>
<name>A0A3S5CPG2_9MICO</name>
<dbReference type="OrthoDB" id="3180470at2"/>
<dbReference type="Proteomes" id="UP000288603">
    <property type="component" value="Unassembled WGS sequence"/>
</dbReference>
<evidence type="ECO:0000256" key="2">
    <source>
        <dbReference type="ARBA" id="ARBA00022676"/>
    </source>
</evidence>
<gene>
    <name evidence="5" type="ORF">ELQ92_05400</name>
</gene>
<protein>
    <recommendedName>
        <fullName evidence="1">D-inositol 3-phosphate glycosyltransferase</fullName>
    </recommendedName>
</protein>
<dbReference type="CDD" id="cd03794">
    <property type="entry name" value="GT4_WbuB-like"/>
    <property type="match status" value="1"/>
</dbReference>
<accession>A0A3S5CPG2</accession>